<evidence type="ECO:0000313" key="6">
    <source>
        <dbReference type="Proteomes" id="UP001519363"/>
    </source>
</evidence>
<dbReference type="RefSeq" id="WP_158103708.1">
    <property type="nucleotide sequence ID" value="NZ_JAGIOO010000001.1"/>
</dbReference>
<dbReference type="Proteomes" id="UP001519363">
    <property type="component" value="Unassembled WGS sequence"/>
</dbReference>
<reference evidence="5 6" key="1">
    <citation type="submission" date="2021-03" db="EMBL/GenBank/DDBJ databases">
        <title>Sequencing the genomes of 1000 actinobacteria strains.</title>
        <authorList>
            <person name="Klenk H.-P."/>
        </authorList>
    </citation>
    <scope>NUCLEOTIDE SEQUENCE [LARGE SCALE GENOMIC DNA]</scope>
    <source>
        <strain evidence="5 6">DSM 44580</strain>
    </source>
</reference>
<dbReference type="InterPro" id="IPR018060">
    <property type="entry name" value="HTH_AraC"/>
</dbReference>
<dbReference type="InterPro" id="IPR050204">
    <property type="entry name" value="AraC_XylS_family_regulators"/>
</dbReference>
<evidence type="ECO:0000313" key="5">
    <source>
        <dbReference type="EMBL" id="MBP2471961.1"/>
    </source>
</evidence>
<keyword evidence="3" id="KW-0804">Transcription</keyword>
<dbReference type="PANTHER" id="PTHR46796:SF12">
    <property type="entry name" value="HTH-TYPE DNA-BINDING TRANSCRIPTIONAL ACTIVATOR EUTR"/>
    <property type="match status" value="1"/>
</dbReference>
<feature type="domain" description="HTH araC/xylS-type" evidence="4">
    <location>
        <begin position="230"/>
        <end position="333"/>
    </location>
</feature>
<dbReference type="PANTHER" id="PTHR46796">
    <property type="entry name" value="HTH-TYPE TRANSCRIPTIONAL ACTIVATOR RHAS-RELATED"/>
    <property type="match status" value="1"/>
</dbReference>
<dbReference type="Gene3D" id="1.10.10.60">
    <property type="entry name" value="Homeodomain-like"/>
    <property type="match status" value="1"/>
</dbReference>
<keyword evidence="2" id="KW-0238">DNA-binding</keyword>
<comment type="caution">
    <text evidence="5">The sequence shown here is derived from an EMBL/GenBank/DDBJ whole genome shotgun (WGS) entry which is preliminary data.</text>
</comment>
<sequence length="333" mass="36488">MSAGELVHGVRRLMTGADFETLRAMYEDYGGPEPVRVHSPTARSARFWVTYFGGSHGTTNATYGTSLTEFASDSAYELHGTGRADGYVVRVAVAGASRFTMDGRELVSVSTIQRPECRFSQLLAPGTRIRYLVLPPELVAQALRTRLGDEPRGPLEFEPELQARAPATEAWLRLANTWADPAQSVLMAQSPLALAHFEQVLVQSLLDTQPHTLTDLLGRGANSVPPGALRRAALYCEDHAHEPISVADIAAAANLSVRQLQRGFREQLGTTPLAHLRRVRLAQAHDELLAVAQGRAEGTITDVAHRWGFVHLGRFAEYYRAEYGRTPSQTVHG</sequence>
<evidence type="ECO:0000256" key="2">
    <source>
        <dbReference type="ARBA" id="ARBA00023125"/>
    </source>
</evidence>
<dbReference type="SUPFAM" id="SSF46689">
    <property type="entry name" value="Homeodomain-like"/>
    <property type="match status" value="1"/>
</dbReference>
<evidence type="ECO:0000259" key="4">
    <source>
        <dbReference type="PROSITE" id="PS01124"/>
    </source>
</evidence>
<keyword evidence="6" id="KW-1185">Reference proteome</keyword>
<dbReference type="InterPro" id="IPR035418">
    <property type="entry name" value="AraC-bd_2"/>
</dbReference>
<dbReference type="PROSITE" id="PS01124">
    <property type="entry name" value="HTH_ARAC_FAMILY_2"/>
    <property type="match status" value="1"/>
</dbReference>
<gene>
    <name evidence="5" type="ORF">JOF53_000833</name>
</gene>
<evidence type="ECO:0000256" key="3">
    <source>
        <dbReference type="ARBA" id="ARBA00023163"/>
    </source>
</evidence>
<protein>
    <submittedName>
        <fullName evidence="5">AraC-like DNA-binding protein</fullName>
    </submittedName>
</protein>
<dbReference type="Pfam" id="PF14525">
    <property type="entry name" value="AraC_binding_2"/>
    <property type="match status" value="1"/>
</dbReference>
<keyword evidence="1" id="KW-0805">Transcription regulation</keyword>
<proteinExistence type="predicted"/>
<dbReference type="InterPro" id="IPR009057">
    <property type="entry name" value="Homeodomain-like_sf"/>
</dbReference>
<organism evidence="5 6">
    <name type="scientific">Crossiella equi</name>
    <dbReference type="NCBI Taxonomy" id="130796"/>
    <lineage>
        <taxon>Bacteria</taxon>
        <taxon>Bacillati</taxon>
        <taxon>Actinomycetota</taxon>
        <taxon>Actinomycetes</taxon>
        <taxon>Pseudonocardiales</taxon>
        <taxon>Pseudonocardiaceae</taxon>
        <taxon>Crossiella</taxon>
    </lineage>
</organism>
<name>A0ABS5A5T7_9PSEU</name>
<dbReference type="EMBL" id="JAGIOO010000001">
    <property type="protein sequence ID" value="MBP2471961.1"/>
    <property type="molecule type" value="Genomic_DNA"/>
</dbReference>
<accession>A0ABS5A5T7</accession>
<dbReference type="Pfam" id="PF12833">
    <property type="entry name" value="HTH_18"/>
    <property type="match status" value="1"/>
</dbReference>
<evidence type="ECO:0000256" key="1">
    <source>
        <dbReference type="ARBA" id="ARBA00023015"/>
    </source>
</evidence>
<dbReference type="SMART" id="SM00342">
    <property type="entry name" value="HTH_ARAC"/>
    <property type="match status" value="1"/>
</dbReference>